<proteinExistence type="predicted"/>
<feature type="region of interest" description="Disordered" evidence="1">
    <location>
        <begin position="146"/>
        <end position="186"/>
    </location>
</feature>
<keyword evidence="3" id="KW-1185">Reference proteome</keyword>
<feature type="compositionally biased region" description="Basic and acidic residues" evidence="1">
    <location>
        <begin position="149"/>
        <end position="161"/>
    </location>
</feature>
<gene>
    <name evidence="2" type="ORF">TCAL_16792</name>
</gene>
<accession>A0A553PTA6</accession>
<sequence>MTLKPPRCDLHSTWFFLQVSSEHLYSTTQYYNTIIQRIFDYESLKVASYVVERSIEYGNDQALSAKLEAILARLVSDYRAIFAIEEKWVIDKHQKTEDTTNAAAGKATEVHRKRHEGEDECPEEIKLIQFSKVLQAKCTSSCKARKRKERQETLVEHDSKFSRSSSETWDDSACDFTDSFDDPKAP</sequence>
<reference evidence="2 3" key="1">
    <citation type="journal article" date="2018" name="Nat. Ecol. Evol.">
        <title>Genomic signatures of mitonuclear coevolution across populations of Tigriopus californicus.</title>
        <authorList>
            <person name="Barreto F.S."/>
            <person name="Watson E.T."/>
            <person name="Lima T.G."/>
            <person name="Willett C.S."/>
            <person name="Edmands S."/>
            <person name="Li W."/>
            <person name="Burton R.S."/>
        </authorList>
    </citation>
    <scope>NUCLEOTIDE SEQUENCE [LARGE SCALE GENOMIC DNA]</scope>
    <source>
        <strain evidence="2 3">San Diego</strain>
    </source>
</reference>
<protein>
    <submittedName>
        <fullName evidence="2">Uncharacterized protein</fullName>
    </submittedName>
</protein>
<evidence type="ECO:0000256" key="1">
    <source>
        <dbReference type="SAM" id="MobiDB-lite"/>
    </source>
</evidence>
<dbReference type="AlphaFoldDB" id="A0A553PTA6"/>
<evidence type="ECO:0000313" key="3">
    <source>
        <dbReference type="Proteomes" id="UP000318571"/>
    </source>
</evidence>
<evidence type="ECO:0000313" key="2">
    <source>
        <dbReference type="EMBL" id="TRY80907.1"/>
    </source>
</evidence>
<name>A0A553PTA6_TIGCA</name>
<comment type="caution">
    <text evidence="2">The sequence shown here is derived from an EMBL/GenBank/DDBJ whole genome shotgun (WGS) entry which is preliminary data.</text>
</comment>
<dbReference type="Proteomes" id="UP000318571">
    <property type="component" value="Chromosome 12"/>
</dbReference>
<dbReference type="EMBL" id="VCGU01000001">
    <property type="protein sequence ID" value="TRY80907.1"/>
    <property type="molecule type" value="Genomic_DNA"/>
</dbReference>
<organism evidence="2 3">
    <name type="scientific">Tigriopus californicus</name>
    <name type="common">Marine copepod</name>
    <dbReference type="NCBI Taxonomy" id="6832"/>
    <lineage>
        <taxon>Eukaryota</taxon>
        <taxon>Metazoa</taxon>
        <taxon>Ecdysozoa</taxon>
        <taxon>Arthropoda</taxon>
        <taxon>Crustacea</taxon>
        <taxon>Multicrustacea</taxon>
        <taxon>Hexanauplia</taxon>
        <taxon>Copepoda</taxon>
        <taxon>Harpacticoida</taxon>
        <taxon>Harpacticidae</taxon>
        <taxon>Tigriopus</taxon>
    </lineage>
</organism>